<reference evidence="18 19" key="1">
    <citation type="submission" date="2020-08" db="EMBL/GenBank/DDBJ databases">
        <title>Genome public.</title>
        <authorList>
            <person name="Liu C."/>
            <person name="Sun Q."/>
        </authorList>
    </citation>
    <scope>NUCLEOTIDE SEQUENCE [LARGE SCALE GENOMIC DNA]</scope>
    <source>
        <strain evidence="18 19">3_YM_SP_D4_24.mj</strain>
    </source>
</reference>
<dbReference type="EC" id="2.7.1.156" evidence="8"/>
<keyword evidence="12" id="KW-0547">Nucleotide-binding</keyword>
<dbReference type="RefSeq" id="WP_022302897.1">
    <property type="nucleotide sequence ID" value="NZ_JACRTP010000001.1"/>
</dbReference>
<sequence length="185" mass="20932">MITLVTGGSGSGKSAYAEEVLTGFGDFPRIYIATMYPFDEESKKRIERHRKMRAEKNFNTIECYTGLRNLELPEGCCVLLECMSNLVANEMFQEDGAKDDTVPEILEGISEIEKQAKELVIVTNEIFSDGIDYDEETKRYQSYLGKINQELAKRAKAVAEVVYGIPVERKNQKGVIREKKNGTEK</sequence>
<evidence type="ECO:0000256" key="8">
    <source>
        <dbReference type="ARBA" id="ARBA00012016"/>
    </source>
</evidence>
<keyword evidence="11" id="KW-0808">Transferase</keyword>
<evidence type="ECO:0000256" key="15">
    <source>
        <dbReference type="ARBA" id="ARBA00023134"/>
    </source>
</evidence>
<keyword evidence="13 18" id="KW-0418">Kinase</keyword>
<evidence type="ECO:0000256" key="7">
    <source>
        <dbReference type="ARBA" id="ARBA00007490"/>
    </source>
</evidence>
<evidence type="ECO:0000256" key="10">
    <source>
        <dbReference type="ARBA" id="ARBA00022573"/>
    </source>
</evidence>
<protein>
    <recommendedName>
        <fullName evidence="16">Adenosylcobinamide kinase</fullName>
        <ecNumber evidence="8">2.7.1.156</ecNumber>
        <ecNumber evidence="9">2.7.7.62</ecNumber>
    </recommendedName>
    <alternativeName>
        <fullName evidence="17">Adenosylcobinamide-phosphate guanylyltransferase</fullName>
    </alternativeName>
</protein>
<keyword evidence="14" id="KW-0067">ATP-binding</keyword>
<accession>A0ABR7P7A7</accession>
<dbReference type="InterPro" id="IPR027417">
    <property type="entry name" value="P-loop_NTPase"/>
</dbReference>
<dbReference type="PIRSF" id="PIRSF006135">
    <property type="entry name" value="CobU"/>
    <property type="match status" value="1"/>
</dbReference>
<evidence type="ECO:0000256" key="17">
    <source>
        <dbReference type="ARBA" id="ARBA00030571"/>
    </source>
</evidence>
<evidence type="ECO:0000256" key="13">
    <source>
        <dbReference type="ARBA" id="ARBA00022777"/>
    </source>
</evidence>
<dbReference type="Proteomes" id="UP000661649">
    <property type="component" value="Unassembled WGS sequence"/>
</dbReference>
<evidence type="ECO:0000256" key="3">
    <source>
        <dbReference type="ARBA" id="ARBA00001522"/>
    </source>
</evidence>
<keyword evidence="10" id="KW-0169">Cobalamin biosynthesis</keyword>
<dbReference type="SUPFAM" id="SSF52540">
    <property type="entry name" value="P-loop containing nucleoside triphosphate hydrolases"/>
    <property type="match status" value="1"/>
</dbReference>
<evidence type="ECO:0000256" key="11">
    <source>
        <dbReference type="ARBA" id="ARBA00022679"/>
    </source>
</evidence>
<dbReference type="Gene3D" id="3.40.50.300">
    <property type="entry name" value="P-loop containing nucleotide triphosphate hydrolases"/>
    <property type="match status" value="1"/>
</dbReference>
<dbReference type="Pfam" id="PF02283">
    <property type="entry name" value="CobU"/>
    <property type="match status" value="1"/>
</dbReference>
<dbReference type="GO" id="GO:0016779">
    <property type="term" value="F:nucleotidyltransferase activity"/>
    <property type="evidence" value="ECO:0007669"/>
    <property type="project" value="UniProtKB-KW"/>
</dbReference>
<evidence type="ECO:0000256" key="2">
    <source>
        <dbReference type="ARBA" id="ARBA00000711"/>
    </source>
</evidence>
<comment type="catalytic activity">
    <reaction evidence="3">
        <text>adenosylcob(III)inamide + GTP = adenosylcob(III)inamide phosphate + GDP + H(+)</text>
        <dbReference type="Rhea" id="RHEA:15765"/>
        <dbReference type="ChEBI" id="CHEBI:2480"/>
        <dbReference type="ChEBI" id="CHEBI:15378"/>
        <dbReference type="ChEBI" id="CHEBI:37565"/>
        <dbReference type="ChEBI" id="CHEBI:58189"/>
        <dbReference type="ChEBI" id="CHEBI:58502"/>
        <dbReference type="EC" id="2.7.1.156"/>
    </reaction>
</comment>
<evidence type="ECO:0000256" key="14">
    <source>
        <dbReference type="ARBA" id="ARBA00022840"/>
    </source>
</evidence>
<keyword evidence="18" id="KW-0548">Nucleotidyltransferase</keyword>
<dbReference type="PANTHER" id="PTHR34848">
    <property type="match status" value="1"/>
</dbReference>
<comment type="pathway">
    <text evidence="6">Cofactor biosynthesis; adenosylcobalamin biosynthesis; adenosylcobalamin from cob(II)yrinate a,c-diamide: step 5/7.</text>
</comment>
<comment type="pathway">
    <text evidence="5">Cofactor biosynthesis; adenosylcobalamin biosynthesis; adenosylcobalamin from cob(II)yrinate a,c-diamide: step 6/7.</text>
</comment>
<evidence type="ECO:0000256" key="12">
    <source>
        <dbReference type="ARBA" id="ARBA00022741"/>
    </source>
</evidence>
<comment type="catalytic activity">
    <reaction evidence="1">
        <text>adenosylcob(III)inamide + ATP = adenosylcob(III)inamide phosphate + ADP + H(+)</text>
        <dbReference type="Rhea" id="RHEA:15769"/>
        <dbReference type="ChEBI" id="CHEBI:2480"/>
        <dbReference type="ChEBI" id="CHEBI:15378"/>
        <dbReference type="ChEBI" id="CHEBI:30616"/>
        <dbReference type="ChEBI" id="CHEBI:58502"/>
        <dbReference type="ChEBI" id="CHEBI:456216"/>
        <dbReference type="EC" id="2.7.1.156"/>
    </reaction>
</comment>
<dbReference type="InterPro" id="IPR003203">
    <property type="entry name" value="CobU/CobP"/>
</dbReference>
<proteinExistence type="inferred from homology"/>
<comment type="caution">
    <text evidence="18">The sequence shown here is derived from an EMBL/GenBank/DDBJ whole genome shotgun (WGS) entry which is preliminary data.</text>
</comment>
<evidence type="ECO:0000313" key="19">
    <source>
        <dbReference type="Proteomes" id="UP000661649"/>
    </source>
</evidence>
<gene>
    <name evidence="18" type="ORF">H8712_00745</name>
</gene>
<comment type="similarity">
    <text evidence="7">Belongs to the CobU/CobP family.</text>
</comment>
<evidence type="ECO:0000256" key="5">
    <source>
        <dbReference type="ARBA" id="ARBA00004692"/>
    </source>
</evidence>
<dbReference type="EMBL" id="JACRTP010000001">
    <property type="protein sequence ID" value="MBC8627167.1"/>
    <property type="molecule type" value="Genomic_DNA"/>
</dbReference>
<dbReference type="GO" id="GO:0016301">
    <property type="term" value="F:kinase activity"/>
    <property type="evidence" value="ECO:0007669"/>
    <property type="project" value="UniProtKB-KW"/>
</dbReference>
<dbReference type="EC" id="2.7.7.62" evidence="9"/>
<evidence type="ECO:0000256" key="4">
    <source>
        <dbReference type="ARBA" id="ARBA00003889"/>
    </source>
</evidence>
<keyword evidence="15" id="KW-0342">GTP-binding</keyword>
<dbReference type="PANTHER" id="PTHR34848:SF1">
    <property type="entry name" value="BIFUNCTIONAL ADENOSYLCOBALAMIN BIOSYNTHESIS PROTEIN COBU"/>
    <property type="match status" value="1"/>
</dbReference>
<evidence type="ECO:0000256" key="6">
    <source>
        <dbReference type="ARBA" id="ARBA00005159"/>
    </source>
</evidence>
<name>A0ABR7P7A7_9FIRM</name>
<evidence type="ECO:0000256" key="1">
    <source>
        <dbReference type="ARBA" id="ARBA00000312"/>
    </source>
</evidence>
<comment type="catalytic activity">
    <reaction evidence="2">
        <text>adenosylcob(III)inamide phosphate + GTP + H(+) = adenosylcob(III)inamide-GDP + diphosphate</text>
        <dbReference type="Rhea" id="RHEA:22712"/>
        <dbReference type="ChEBI" id="CHEBI:15378"/>
        <dbReference type="ChEBI" id="CHEBI:33019"/>
        <dbReference type="ChEBI" id="CHEBI:37565"/>
        <dbReference type="ChEBI" id="CHEBI:58502"/>
        <dbReference type="ChEBI" id="CHEBI:60487"/>
        <dbReference type="EC" id="2.7.7.62"/>
    </reaction>
</comment>
<evidence type="ECO:0000256" key="16">
    <source>
        <dbReference type="ARBA" id="ARBA00029570"/>
    </source>
</evidence>
<keyword evidence="19" id="KW-1185">Reference proteome</keyword>
<evidence type="ECO:0000313" key="18">
    <source>
        <dbReference type="EMBL" id="MBC8627167.1"/>
    </source>
</evidence>
<dbReference type="CDD" id="cd00544">
    <property type="entry name" value="CobU"/>
    <property type="match status" value="1"/>
</dbReference>
<comment type="function">
    <text evidence="4">Catalyzes ATP-dependent phosphorylation of adenosylcobinamide and addition of GMP to adenosylcobinamide phosphate.</text>
</comment>
<evidence type="ECO:0000256" key="9">
    <source>
        <dbReference type="ARBA" id="ARBA00012523"/>
    </source>
</evidence>
<organism evidence="18 19">
    <name type="scientific">Blautia stercoris</name>
    <dbReference type="NCBI Taxonomy" id="871664"/>
    <lineage>
        <taxon>Bacteria</taxon>
        <taxon>Bacillati</taxon>
        <taxon>Bacillota</taxon>
        <taxon>Clostridia</taxon>
        <taxon>Lachnospirales</taxon>
        <taxon>Lachnospiraceae</taxon>
        <taxon>Blautia</taxon>
    </lineage>
</organism>